<protein>
    <submittedName>
        <fullName evidence="1">Uncharacterized protein</fullName>
    </submittedName>
</protein>
<evidence type="ECO:0000313" key="2">
    <source>
        <dbReference type="Proteomes" id="UP000053660"/>
    </source>
</evidence>
<gene>
    <name evidence="1" type="ORF">OESDEN_21211</name>
</gene>
<keyword evidence="2" id="KW-1185">Reference proteome</keyword>
<dbReference type="Proteomes" id="UP000053660">
    <property type="component" value="Unassembled WGS sequence"/>
</dbReference>
<reference evidence="1 2" key="1">
    <citation type="submission" date="2014-03" db="EMBL/GenBank/DDBJ databases">
        <title>Draft genome of the hookworm Oesophagostomum dentatum.</title>
        <authorList>
            <person name="Mitreva M."/>
        </authorList>
    </citation>
    <scope>NUCLEOTIDE SEQUENCE [LARGE SCALE GENOMIC DNA]</scope>
    <source>
        <strain evidence="1 2">OD-Hann</strain>
    </source>
</reference>
<evidence type="ECO:0000313" key="1">
    <source>
        <dbReference type="EMBL" id="KHJ79150.1"/>
    </source>
</evidence>
<organism evidence="1 2">
    <name type="scientific">Oesophagostomum dentatum</name>
    <name type="common">Nodular worm</name>
    <dbReference type="NCBI Taxonomy" id="61180"/>
    <lineage>
        <taxon>Eukaryota</taxon>
        <taxon>Metazoa</taxon>
        <taxon>Ecdysozoa</taxon>
        <taxon>Nematoda</taxon>
        <taxon>Chromadorea</taxon>
        <taxon>Rhabditida</taxon>
        <taxon>Rhabditina</taxon>
        <taxon>Rhabditomorpha</taxon>
        <taxon>Strongyloidea</taxon>
        <taxon>Strongylidae</taxon>
        <taxon>Oesophagostomum</taxon>
    </lineage>
</organism>
<accession>A0A0B1S7J6</accession>
<dbReference type="AlphaFoldDB" id="A0A0B1S7J6"/>
<proteinExistence type="predicted"/>
<sequence length="72" mass="7835">MNAAVGMVQKLDEALSNRTGIMNNTQLSCEEKDEALLNLTTTLPKPHGLLGSLYLLAIYKNNKAGGLLNEEF</sequence>
<dbReference type="EMBL" id="KN606681">
    <property type="protein sequence ID" value="KHJ79150.1"/>
    <property type="molecule type" value="Genomic_DNA"/>
</dbReference>
<name>A0A0B1S7J6_OESDE</name>